<comment type="caution">
    <text evidence="1">The sequence shown here is derived from an EMBL/GenBank/DDBJ whole genome shotgun (WGS) entry which is preliminary data.</text>
</comment>
<evidence type="ECO:0000313" key="2">
    <source>
        <dbReference type="Proteomes" id="UP000602532"/>
    </source>
</evidence>
<organism evidence="1 2">
    <name type="scientific">Microbacterium gallinarum</name>
    <dbReference type="NCBI Taxonomy" id="2762209"/>
    <lineage>
        <taxon>Bacteria</taxon>
        <taxon>Bacillati</taxon>
        <taxon>Actinomycetota</taxon>
        <taxon>Actinomycetes</taxon>
        <taxon>Micrococcales</taxon>
        <taxon>Microbacteriaceae</taxon>
        <taxon>Microbacterium</taxon>
    </lineage>
</organism>
<dbReference type="EMBL" id="JACSPM010000002">
    <property type="protein sequence ID" value="MBD8023662.1"/>
    <property type="molecule type" value="Genomic_DNA"/>
</dbReference>
<dbReference type="Proteomes" id="UP000602532">
    <property type="component" value="Unassembled WGS sequence"/>
</dbReference>
<reference evidence="1 2" key="1">
    <citation type="submission" date="2020-08" db="EMBL/GenBank/DDBJ databases">
        <title>A Genomic Blueprint of the Chicken Gut Microbiome.</title>
        <authorList>
            <person name="Gilroy R."/>
            <person name="Ravi A."/>
            <person name="Getino M."/>
            <person name="Pursley I."/>
            <person name="Horton D.L."/>
            <person name="Alikhan N.-F."/>
            <person name="Baker D."/>
            <person name="Gharbi K."/>
            <person name="Hall N."/>
            <person name="Watson M."/>
            <person name="Adriaenssens E.M."/>
            <person name="Foster-Nyarko E."/>
            <person name="Jarju S."/>
            <person name="Secka A."/>
            <person name="Antonio M."/>
            <person name="Oren A."/>
            <person name="Chaudhuri R."/>
            <person name="La Ragione R.M."/>
            <person name="Hildebrand F."/>
            <person name="Pallen M.J."/>
        </authorList>
    </citation>
    <scope>NUCLEOTIDE SEQUENCE [LARGE SCALE GENOMIC DNA]</scope>
    <source>
        <strain evidence="1 2">Sa1CUA4</strain>
    </source>
</reference>
<evidence type="ECO:0000313" key="1">
    <source>
        <dbReference type="EMBL" id="MBD8023662.1"/>
    </source>
</evidence>
<dbReference type="InterPro" id="IPR021770">
    <property type="entry name" value="DUF3335"/>
</dbReference>
<keyword evidence="2" id="KW-1185">Reference proteome</keyword>
<sequence>MPASLRVDSSSPASVADELEGMGLPAERIEPWRRAREEYRPAAWVARGADDAMLAAVLTRGRPATAAIKITDVWCADESAAAGLVDVVAEHALAQGDVALKWEVDAGGELPAFAADLGFVPMRRPWAAVGTENVRGYVRWLVPAGHDEPGYYAQTTLFTCGAVAALIAAEGSAAGGFGAGAADRDVELGFWRRASNYPACEPIGLAVALHDHLGDAPVEVALDSEGPVLLESFTGFDRSFRAELQEDSLRQARERGILVRRDRVDIDEVVHRVDAGEHALLLIDEQPMHGETGPHWVVAHARVGDTLVVEDPWVGVDAGETWVDSHELPIHPDDLDRLVRWSDDAYRGVIFTRVG</sequence>
<name>A0ABR8X3A3_9MICO</name>
<protein>
    <submittedName>
        <fullName evidence="1">Peptidase C39 family protein</fullName>
    </submittedName>
</protein>
<dbReference type="Pfam" id="PF11814">
    <property type="entry name" value="DUF3335"/>
    <property type="match status" value="1"/>
</dbReference>
<accession>A0ABR8X3A3</accession>
<dbReference type="RefSeq" id="WP_191765989.1">
    <property type="nucleotide sequence ID" value="NZ_JACSPM010000002.1"/>
</dbReference>
<gene>
    <name evidence="1" type="ORF">H9622_08670</name>
</gene>
<proteinExistence type="predicted"/>